<gene>
    <name evidence="2" type="ORF">XENOCAPTIV_008958</name>
</gene>
<comment type="caution">
    <text evidence="2">The sequence shown here is derived from an EMBL/GenBank/DDBJ whole genome shotgun (WGS) entry which is preliminary data.</text>
</comment>
<evidence type="ECO:0000313" key="2">
    <source>
        <dbReference type="EMBL" id="MEQ2196688.1"/>
    </source>
</evidence>
<sequence>MWEFLHSASQFLNINTYKHREREKGEGRGSLMGCLTEWPIVMVTAALHQSIQGTDGRCATGGVCFNEHTRTHTNLNSHEDTHTNRQSPTHTHAWLCPRSEGGY</sequence>
<dbReference type="EMBL" id="JAHRIN010017011">
    <property type="protein sequence ID" value="MEQ2196688.1"/>
    <property type="molecule type" value="Genomic_DNA"/>
</dbReference>
<feature type="region of interest" description="Disordered" evidence="1">
    <location>
        <begin position="75"/>
        <end position="103"/>
    </location>
</feature>
<dbReference type="Proteomes" id="UP001434883">
    <property type="component" value="Unassembled WGS sequence"/>
</dbReference>
<proteinExistence type="predicted"/>
<name>A0ABV0QMA8_9TELE</name>
<keyword evidence="3" id="KW-1185">Reference proteome</keyword>
<accession>A0ABV0QMA8</accession>
<evidence type="ECO:0008006" key="4">
    <source>
        <dbReference type="Google" id="ProtNLM"/>
    </source>
</evidence>
<evidence type="ECO:0000313" key="3">
    <source>
        <dbReference type="Proteomes" id="UP001434883"/>
    </source>
</evidence>
<evidence type="ECO:0000256" key="1">
    <source>
        <dbReference type="SAM" id="MobiDB-lite"/>
    </source>
</evidence>
<protein>
    <recommendedName>
        <fullName evidence="4">C2H2-type domain-containing protein</fullName>
    </recommendedName>
</protein>
<reference evidence="2 3" key="1">
    <citation type="submission" date="2021-06" db="EMBL/GenBank/DDBJ databases">
        <authorList>
            <person name="Palmer J.M."/>
        </authorList>
    </citation>
    <scope>NUCLEOTIDE SEQUENCE [LARGE SCALE GENOMIC DNA]</scope>
    <source>
        <strain evidence="2 3">XC_2019</strain>
        <tissue evidence="2">Muscle</tissue>
    </source>
</reference>
<organism evidence="2 3">
    <name type="scientific">Xenoophorus captivus</name>
    <dbReference type="NCBI Taxonomy" id="1517983"/>
    <lineage>
        <taxon>Eukaryota</taxon>
        <taxon>Metazoa</taxon>
        <taxon>Chordata</taxon>
        <taxon>Craniata</taxon>
        <taxon>Vertebrata</taxon>
        <taxon>Euteleostomi</taxon>
        <taxon>Actinopterygii</taxon>
        <taxon>Neopterygii</taxon>
        <taxon>Teleostei</taxon>
        <taxon>Neoteleostei</taxon>
        <taxon>Acanthomorphata</taxon>
        <taxon>Ovalentaria</taxon>
        <taxon>Atherinomorphae</taxon>
        <taxon>Cyprinodontiformes</taxon>
        <taxon>Goodeidae</taxon>
        <taxon>Xenoophorus</taxon>
    </lineage>
</organism>